<dbReference type="EMBL" id="CM035406">
    <property type="protein sequence ID" value="KAH7445980.1"/>
    <property type="molecule type" value="Genomic_DNA"/>
</dbReference>
<dbReference type="Proteomes" id="UP000825935">
    <property type="component" value="Chromosome 1"/>
</dbReference>
<dbReference type="CDD" id="cd00167">
    <property type="entry name" value="SANT"/>
    <property type="match status" value="2"/>
</dbReference>
<dbReference type="Gene3D" id="1.10.10.60">
    <property type="entry name" value="Homeodomain-like"/>
    <property type="match status" value="2"/>
</dbReference>
<dbReference type="PROSITE" id="PS50090">
    <property type="entry name" value="MYB_LIKE"/>
    <property type="match status" value="2"/>
</dbReference>
<keyword evidence="3" id="KW-0238">DNA-binding</keyword>
<evidence type="ECO:0000259" key="5">
    <source>
        <dbReference type="PROSITE" id="PS50090"/>
    </source>
</evidence>
<dbReference type="Pfam" id="PF00249">
    <property type="entry name" value="Myb_DNA-binding"/>
    <property type="match status" value="2"/>
</dbReference>
<keyword evidence="4" id="KW-0539">Nucleus</keyword>
<comment type="caution">
    <text evidence="7">The sequence shown here is derived from an EMBL/GenBank/DDBJ whole genome shotgun (WGS) entry which is preliminary data.</text>
</comment>
<feature type="domain" description="Myb-like" evidence="5">
    <location>
        <begin position="62"/>
        <end position="138"/>
    </location>
</feature>
<dbReference type="FunFam" id="1.10.10.60:FF:000001">
    <property type="entry name" value="MYB-related transcription factor"/>
    <property type="match status" value="1"/>
</dbReference>
<dbReference type="InterPro" id="IPR009057">
    <property type="entry name" value="Homeodomain-like_sf"/>
</dbReference>
<comment type="subcellular location">
    <subcellularLocation>
        <location evidence="1">Nucleus</location>
    </subcellularLocation>
</comment>
<dbReference type="OrthoDB" id="2143914at2759"/>
<evidence type="ECO:0000256" key="1">
    <source>
        <dbReference type="ARBA" id="ARBA00004123"/>
    </source>
</evidence>
<evidence type="ECO:0000256" key="2">
    <source>
        <dbReference type="ARBA" id="ARBA00022737"/>
    </source>
</evidence>
<dbReference type="PANTHER" id="PTHR47994:SF5">
    <property type="entry name" value="F14D16.11-RELATED"/>
    <property type="match status" value="1"/>
</dbReference>
<evidence type="ECO:0000313" key="8">
    <source>
        <dbReference type="Proteomes" id="UP000825935"/>
    </source>
</evidence>
<dbReference type="PANTHER" id="PTHR47994">
    <property type="entry name" value="F14D16.11-RELATED"/>
    <property type="match status" value="1"/>
</dbReference>
<accession>A0A8T2VFK0</accession>
<feature type="domain" description="HTH myb-type" evidence="6">
    <location>
        <begin position="9"/>
        <end position="65"/>
    </location>
</feature>
<feature type="domain" description="HTH myb-type" evidence="6">
    <location>
        <begin position="66"/>
        <end position="142"/>
    </location>
</feature>
<dbReference type="InterPro" id="IPR001005">
    <property type="entry name" value="SANT/Myb"/>
</dbReference>
<evidence type="ECO:0000256" key="4">
    <source>
        <dbReference type="ARBA" id="ARBA00023242"/>
    </source>
</evidence>
<dbReference type="SMART" id="SM00717">
    <property type="entry name" value="SANT"/>
    <property type="match status" value="2"/>
</dbReference>
<sequence>MGRAPCCEKIGLNRGAWTREEDTKLIEYIAAHGEGNWRTLPKAAGLLRCGKSCRLRWINYLRPDLKRGNITEEEDNLIIKLHSILGNRSNTNQKINIGNAISKIIRADSMCACRWSLIAGRLPGRTDNEIKNYWNTHLKKKLKGMGIDPNTHQALMEVDHQPTKSTAKPPSISSVNHNEKSPVMPLKRSRFLDIKNCIPSAPLSFLPYYSTPLLGDGGLRSPDYECFPSVTQHLVDENSCPTGALKKFSSNINKYEIDRFLGSGVVSAPYVAPKPSNVRNALGAKSCHVARSDYKAKPMFKLECNGAASGGRPLEDHSSAAVARRLSCSASGVHLRSSRNIQHDAASNITEASLPHPIIAAPSPSSNACCSNVSSSSSTCAFSSLVSSGNPQNSSTLAQCRRFIYAPPNHDSTVYTLDSNRVGDSSRNELLIQAHTSTPSARSWNHLNHDSTSVQAPASNLFSLPKPLLLDSALDIDVCPERSSSLSSDGHLFMNNSTAIPSMSIRKNVLVADNALQRASDKACSSAIAGACKSDSMANEVIPSNQEATCYPRPTAANKRWKLPDISYKTDVMKPMPFMDMSAVNLENLLTMKYEGDGDQTVVTMDDVVNNTDEGIMLPSTPISLGIPDMWDLDAGIEHHLEEENQDVEDHLQPLSTPTSHQELLKTIWSSTTLNPWESMYSFIQMSKAPSQSDQKLV</sequence>
<gene>
    <name evidence="7" type="ORF">KP509_01G031100</name>
</gene>
<name>A0A8T2VFK0_CERRI</name>
<dbReference type="GO" id="GO:0005634">
    <property type="term" value="C:nucleus"/>
    <property type="evidence" value="ECO:0007669"/>
    <property type="project" value="UniProtKB-SubCell"/>
</dbReference>
<keyword evidence="2" id="KW-0677">Repeat</keyword>
<dbReference type="AlphaFoldDB" id="A0A8T2VFK0"/>
<organism evidence="7 8">
    <name type="scientific">Ceratopteris richardii</name>
    <name type="common">Triangle waterfern</name>
    <dbReference type="NCBI Taxonomy" id="49495"/>
    <lineage>
        <taxon>Eukaryota</taxon>
        <taxon>Viridiplantae</taxon>
        <taxon>Streptophyta</taxon>
        <taxon>Embryophyta</taxon>
        <taxon>Tracheophyta</taxon>
        <taxon>Polypodiopsida</taxon>
        <taxon>Polypodiidae</taxon>
        <taxon>Polypodiales</taxon>
        <taxon>Pteridineae</taxon>
        <taxon>Pteridaceae</taxon>
        <taxon>Parkerioideae</taxon>
        <taxon>Ceratopteris</taxon>
    </lineage>
</organism>
<dbReference type="PROSITE" id="PS51294">
    <property type="entry name" value="HTH_MYB"/>
    <property type="match status" value="2"/>
</dbReference>
<evidence type="ECO:0000256" key="3">
    <source>
        <dbReference type="ARBA" id="ARBA00023125"/>
    </source>
</evidence>
<dbReference type="InterPro" id="IPR015495">
    <property type="entry name" value="Myb_TF_plants"/>
</dbReference>
<proteinExistence type="predicted"/>
<feature type="domain" description="Myb-like" evidence="5">
    <location>
        <begin position="9"/>
        <end position="61"/>
    </location>
</feature>
<reference evidence="7" key="1">
    <citation type="submission" date="2021-08" db="EMBL/GenBank/DDBJ databases">
        <title>WGS assembly of Ceratopteris richardii.</title>
        <authorList>
            <person name="Marchant D.B."/>
            <person name="Chen G."/>
            <person name="Jenkins J."/>
            <person name="Shu S."/>
            <person name="Leebens-Mack J."/>
            <person name="Grimwood J."/>
            <person name="Schmutz J."/>
            <person name="Soltis P."/>
            <person name="Soltis D."/>
            <person name="Chen Z.-H."/>
        </authorList>
    </citation>
    <scope>NUCLEOTIDE SEQUENCE</scope>
    <source>
        <strain evidence="7">Whitten #5841</strain>
        <tissue evidence="7">Leaf</tissue>
    </source>
</reference>
<dbReference type="InterPro" id="IPR017930">
    <property type="entry name" value="Myb_dom"/>
</dbReference>
<evidence type="ECO:0000313" key="7">
    <source>
        <dbReference type="EMBL" id="KAH7445980.1"/>
    </source>
</evidence>
<protein>
    <submittedName>
        <fullName evidence="7">Uncharacterized protein</fullName>
    </submittedName>
</protein>
<dbReference type="SUPFAM" id="SSF46689">
    <property type="entry name" value="Homeodomain-like"/>
    <property type="match status" value="1"/>
</dbReference>
<evidence type="ECO:0000259" key="6">
    <source>
        <dbReference type="PROSITE" id="PS51294"/>
    </source>
</evidence>
<dbReference type="GO" id="GO:0003677">
    <property type="term" value="F:DNA binding"/>
    <property type="evidence" value="ECO:0007669"/>
    <property type="project" value="UniProtKB-KW"/>
</dbReference>
<keyword evidence="8" id="KW-1185">Reference proteome</keyword>